<reference evidence="3" key="1">
    <citation type="submission" date="2023-08" db="EMBL/GenBank/DDBJ databases">
        <authorList>
            <person name="Audoor S."/>
            <person name="Bilcke G."/>
        </authorList>
    </citation>
    <scope>NUCLEOTIDE SEQUENCE</scope>
</reference>
<dbReference type="Gene3D" id="3.40.50.11980">
    <property type="match status" value="1"/>
</dbReference>
<feature type="compositionally biased region" description="Polar residues" evidence="1">
    <location>
        <begin position="85"/>
        <end position="101"/>
    </location>
</feature>
<evidence type="ECO:0000259" key="2">
    <source>
        <dbReference type="Pfam" id="PF11977"/>
    </source>
</evidence>
<evidence type="ECO:0000256" key="1">
    <source>
        <dbReference type="SAM" id="MobiDB-lite"/>
    </source>
</evidence>
<protein>
    <recommendedName>
        <fullName evidence="2">RNase NYN domain-containing protein</fullName>
    </recommendedName>
</protein>
<gene>
    <name evidence="3" type="ORF">CYCCA115_LOCUS12119</name>
</gene>
<keyword evidence="4" id="KW-1185">Reference proteome</keyword>
<feature type="domain" description="RNase NYN" evidence="2">
    <location>
        <begin position="271"/>
        <end position="415"/>
    </location>
</feature>
<feature type="compositionally biased region" description="Low complexity" evidence="1">
    <location>
        <begin position="131"/>
        <end position="147"/>
    </location>
</feature>
<dbReference type="InterPro" id="IPR021869">
    <property type="entry name" value="RNase_Zc3h12_NYN"/>
</dbReference>
<feature type="compositionally biased region" description="Pro residues" evidence="1">
    <location>
        <begin position="1"/>
        <end position="11"/>
    </location>
</feature>
<feature type="compositionally biased region" description="Basic and acidic residues" evidence="1">
    <location>
        <begin position="255"/>
        <end position="264"/>
    </location>
</feature>
<dbReference type="Pfam" id="PF11977">
    <property type="entry name" value="RNase_Zc3h12a"/>
    <property type="match status" value="1"/>
</dbReference>
<dbReference type="EMBL" id="CAKOGP040001758">
    <property type="protein sequence ID" value="CAJ1949484.1"/>
    <property type="molecule type" value="Genomic_DNA"/>
</dbReference>
<name>A0AAD2FQH1_9STRA</name>
<dbReference type="AlphaFoldDB" id="A0AAD2FQH1"/>
<accession>A0AAD2FQH1</accession>
<feature type="region of interest" description="Disordered" evidence="1">
    <location>
        <begin position="1"/>
        <end position="264"/>
    </location>
</feature>
<feature type="compositionally biased region" description="Pro residues" evidence="1">
    <location>
        <begin position="224"/>
        <end position="234"/>
    </location>
</feature>
<feature type="compositionally biased region" description="Low complexity" evidence="1">
    <location>
        <begin position="183"/>
        <end position="202"/>
    </location>
</feature>
<organism evidence="3 4">
    <name type="scientific">Cylindrotheca closterium</name>
    <dbReference type="NCBI Taxonomy" id="2856"/>
    <lineage>
        <taxon>Eukaryota</taxon>
        <taxon>Sar</taxon>
        <taxon>Stramenopiles</taxon>
        <taxon>Ochrophyta</taxon>
        <taxon>Bacillariophyta</taxon>
        <taxon>Bacillariophyceae</taxon>
        <taxon>Bacillariophycidae</taxon>
        <taxon>Bacillariales</taxon>
        <taxon>Bacillariaceae</taxon>
        <taxon>Cylindrotheca</taxon>
    </lineage>
</organism>
<evidence type="ECO:0000313" key="4">
    <source>
        <dbReference type="Proteomes" id="UP001295423"/>
    </source>
</evidence>
<dbReference type="Proteomes" id="UP001295423">
    <property type="component" value="Unassembled WGS sequence"/>
</dbReference>
<comment type="caution">
    <text evidence="3">The sequence shown here is derived from an EMBL/GenBank/DDBJ whole genome shotgun (WGS) entry which is preliminary data.</text>
</comment>
<feature type="compositionally biased region" description="Polar residues" evidence="1">
    <location>
        <begin position="52"/>
        <end position="73"/>
    </location>
</feature>
<sequence length="481" mass="52784">MESRPNPPPASAPSRLVGPHKMSSLQRAAGASASHRNAKYRSSALSKKKKTSYTIGGSSTLEAKTTTSSSYSNDPPLKSQDGMESRTQQQHSHNYTVGNPQHEQDAPSHNGAYQKTVENDHMMEDDPMSPYNQNNNNHGYNHGNSSHQYHRQPIPHASLGPLSPTPEPPTSFIIGGSSPIPPSHQYQQQPIPHPSQPISAPPTYYGDSSPLPPLHHYQQQPIPYSSPGPIPPAPATQTSYAIGGSSPASQSRPQSVEKMEGVQDHGSKTPLVVLDGANVAHYYADALAAMNTTFSDKSRRRGKPEPDTRGIQVATDYFLSVGVRVLVVLPQYWMRKKPRPGDTSSQNAMMDTNQMDILKDLNDKGLIVASPPADDDDAYALTIAKREEMRAVRQRNGEGPGFVLSNDMFRDAQARDPTGVMKEWLKEGRNETIGPGRISYAFCDMGTMDDHGDRILDFVPNPRHPLVIYVEGLHHQTILNR</sequence>
<evidence type="ECO:0000313" key="3">
    <source>
        <dbReference type="EMBL" id="CAJ1949484.1"/>
    </source>
</evidence>
<feature type="compositionally biased region" description="Low complexity" evidence="1">
    <location>
        <begin position="214"/>
        <end position="223"/>
    </location>
</feature>
<proteinExistence type="predicted"/>